<dbReference type="SUPFAM" id="SSF52540">
    <property type="entry name" value="P-loop containing nucleoside triphosphate hydrolases"/>
    <property type="match status" value="1"/>
</dbReference>
<sequence length="1961" mass="213066">MWLASVLFLASATWRGRGARVDSRADAHSDHKEEVTHREAPELLKYRTFNETGMRLLISGADLPLVTSSSLVEEDSKARLLEKLPKEWRSKLEIVKQLGRGAFGKVFLCKVLCESDSDVYVSVKLIQTEVPFSPMKLWIKREVQLLETMQGYSDFCISTIGSPSSVDNKDGTWIMMPFMNGGELRDLVRDKCYAAVIDLGIACNPQLWYLPPEVYKGSAWAMSSPARDVWALGIILYFLMYGGVPPFFHGNPAEVILEYDVRADPNIPGTKEVDELVREMLTSDYTKRPSLAEIRMKLEDLIELEDSPEAMTMLRQSPAERGAAVATPECALSVHGVPCATWDAEIQFPVSDIFNRTSSRPLIVRTMAARLPAQQSYGGTLVPGPPVAVAQVVVQPGSPALPVARTIHVAKEAPNLLAPTVSIVLPHPTAAVQPLPMLLGSKSVDQIYRPAPTALGDGVRSWAPIPATTPCTPPGPPQTPQKVWTSQGVKAACIVPLQVPSSVSTAAPRSSMGQPGSLLATPSSSEKPSDSRRGRVGLGSLREQLVQASVELGRMQATLADMGTKLPAAWTGACPGKSGQSKSGTTGLKESPLQAVQRAVKQLQGNLEESLTSAEKVPTSPDTRKRTFSASSREPSVSSVMKGRGSQQASPVQRTRPMRQVSAPSRRPSEASTSSRTGGAGISSSMRSTGRRASGGSDARERMRRRFGQSLASTTKDLRSESHRCDVEDSEGRSVSSDIRPRKPRLPMAAVLSGSSRRSPGQVLSEARRWRDAGNSTGILQARGSGHSEACRILGSPLQRAAPSGCRSRRLHQFCAAAESLRLTPAMQMPVGELRECGFDKRGCAVPSLIGPSGCALLLLPWERPVSNRAILSSADSTAAAFMAAEEEDRVPVEASALVDDDRLEQVLKPLLDLSNRQPSTQSTVDFMARTPVLLKYQSPRQKRARLGCASTTDESLLQSPAPKSQRWPSLTPSRLHDDSTGGTPGRGGSASRGSNFKDSPRKVPRMDLETKLEKTPSPSQKALRPQRTNSKESPSKAAETRELASLASKPSVVLPLGFTQEQVLGKSGERTVIHAKNAQQEHVVVKALPGMLAPMLQDEFWILREFRIAEEPTHLLASCAMSDAPKFDADVLVIGAGLAGLTAARVLRAFGGRALVLEARDRLGGRAATSELTGGEGRPDLSPAPVEEGCNYLHGCSEDHPLFLLAARLGIPTAVAAGDLGCQYSGWESAEIAEWRDPDRGGELIPVEAVVDAALLLQQVTYGVAVLASGKPPEEQSEEARPTLEFLFDRALEEVLQRRHKSGHRSSPSLNSRERSIVYKIRGRHYGYVAACSRMPPETLVSSSNPQRAESVFMDGSWPSSESGLREGMVRFWKRKLQRVEDLGSAGPPVGVASIPDDDCEDRLLLGRGFCSFIECLAEGITVRLGDPVKEVWQTESMVKITTKSGQSFAAPFAIVTVPSGVLAELHPESCVHFTPALPADKAAAIKRFKVFSRHLHAMAENWTESFASAQATLKEGKFFDAVQHMNACMQAFAKVLGDESDKILKDPPGFIAEMVPKVSAEQKDTLRQMYEVRGDIITGLGAHKRAASDYECAQQLGSTDGALKDKMAQVQAAMKAKPSESKVPVTVLTGFLGSGKTTLLNRILHENHGKRIGIIENEFGEVGIDDGLIEAGSIATQENIIEMNNGCICCTVRGDLIAGLKKMIKNAVKNNKPLDGVIIETTGLADPAPVAQTFFADDFVQQKMSLDGIVTLVDAKHLIPHLDEEKPEGVENEAVEQLAFADRIVLNKCDLVDEPQLVEVERRIRMINESVKIRRATQSKVDMDFILGIQAFSLDKILEMDDAFLEDNQDHQHDDRVTSAGFHVKGEVDQQKLNDWLGNILREKGLDLFRTKGVLAVKGMKEKFVFQAVHMAFTGSPQRPWGPDEERICKLTFIGKNINREELEVNFRKCLVGGTGGYA</sequence>
<evidence type="ECO:0000256" key="2">
    <source>
        <dbReference type="ARBA" id="ARBA00022741"/>
    </source>
</evidence>
<dbReference type="InterPro" id="IPR011009">
    <property type="entry name" value="Kinase-like_dom_sf"/>
</dbReference>
<protein>
    <submittedName>
        <fullName evidence="10">COBW domain-containing protein 1</fullName>
    </submittedName>
</protein>
<feature type="signal peptide" evidence="8">
    <location>
        <begin position="1"/>
        <end position="18"/>
    </location>
</feature>
<feature type="region of interest" description="Disordered" evidence="7">
    <location>
        <begin position="939"/>
        <end position="1045"/>
    </location>
</feature>
<feature type="compositionally biased region" description="Basic and acidic residues" evidence="7">
    <location>
        <begin position="1030"/>
        <end position="1043"/>
    </location>
</feature>
<dbReference type="PANTHER" id="PTHR13748:SF62">
    <property type="entry name" value="COBW DOMAIN-CONTAINING PROTEIN"/>
    <property type="match status" value="1"/>
</dbReference>
<organism evidence="10 11">
    <name type="scientific">Symbiodinium microadriaticum</name>
    <name type="common">Dinoflagellate</name>
    <name type="synonym">Zooxanthella microadriatica</name>
    <dbReference type="NCBI Taxonomy" id="2951"/>
    <lineage>
        <taxon>Eukaryota</taxon>
        <taxon>Sar</taxon>
        <taxon>Alveolata</taxon>
        <taxon>Dinophyceae</taxon>
        <taxon>Suessiales</taxon>
        <taxon>Symbiodiniaceae</taxon>
        <taxon>Symbiodinium</taxon>
    </lineage>
</organism>
<dbReference type="Gene3D" id="3.40.50.300">
    <property type="entry name" value="P-loop containing nucleotide triphosphate hydrolases"/>
    <property type="match status" value="1"/>
</dbReference>
<dbReference type="GO" id="GO:0005524">
    <property type="term" value="F:ATP binding"/>
    <property type="evidence" value="ECO:0007669"/>
    <property type="project" value="InterPro"/>
</dbReference>
<comment type="catalytic activity">
    <reaction evidence="6">
        <text>GTP + H2O = GDP + phosphate + H(+)</text>
        <dbReference type="Rhea" id="RHEA:19669"/>
        <dbReference type="ChEBI" id="CHEBI:15377"/>
        <dbReference type="ChEBI" id="CHEBI:15378"/>
        <dbReference type="ChEBI" id="CHEBI:37565"/>
        <dbReference type="ChEBI" id="CHEBI:43474"/>
        <dbReference type="ChEBI" id="CHEBI:58189"/>
    </reaction>
    <physiologicalReaction direction="left-to-right" evidence="6">
        <dbReference type="Rhea" id="RHEA:19670"/>
    </physiologicalReaction>
</comment>
<name>A0A1Q9E8A2_SYMMI</name>
<evidence type="ECO:0000256" key="5">
    <source>
        <dbReference type="ARBA" id="ARBA00034320"/>
    </source>
</evidence>
<comment type="similarity">
    <text evidence="1">Belongs to the protein kinase superfamily. TKL Ser/Thr protein kinase family. ROCO subfamily.</text>
</comment>
<dbReference type="Gene3D" id="3.50.50.60">
    <property type="entry name" value="FAD/NAD(P)-binding domain"/>
    <property type="match status" value="2"/>
</dbReference>
<feature type="compositionally biased region" description="Polar residues" evidence="7">
    <location>
        <begin position="670"/>
        <end position="688"/>
    </location>
</feature>
<dbReference type="InterPro" id="IPR011629">
    <property type="entry name" value="CobW-like_C"/>
</dbReference>
<evidence type="ECO:0000313" key="11">
    <source>
        <dbReference type="Proteomes" id="UP000186817"/>
    </source>
</evidence>
<dbReference type="OrthoDB" id="416236at2759"/>
<dbReference type="InterPro" id="IPR001245">
    <property type="entry name" value="Ser-Thr/Tyr_kinase_cat_dom"/>
</dbReference>
<comment type="similarity">
    <text evidence="5">Belongs to the SIMIBI class G3E GTPase family. ZNG1 subfamily.</text>
</comment>
<evidence type="ECO:0000256" key="1">
    <source>
        <dbReference type="ARBA" id="ARBA00008171"/>
    </source>
</evidence>
<gene>
    <name evidence="10" type="primary">Cbwd1</name>
    <name evidence="10" type="ORF">AK812_SmicGene13377</name>
</gene>
<feature type="compositionally biased region" description="Basic and acidic residues" evidence="7">
    <location>
        <begin position="999"/>
        <end position="1015"/>
    </location>
</feature>
<dbReference type="GO" id="GO:0016491">
    <property type="term" value="F:oxidoreductase activity"/>
    <property type="evidence" value="ECO:0007669"/>
    <property type="project" value="InterPro"/>
</dbReference>
<evidence type="ECO:0000256" key="7">
    <source>
        <dbReference type="SAM" id="MobiDB-lite"/>
    </source>
</evidence>
<feature type="compositionally biased region" description="Polar residues" evidence="7">
    <location>
        <begin position="1017"/>
        <end position="1029"/>
    </location>
</feature>
<dbReference type="SUPFAM" id="SSF51905">
    <property type="entry name" value="FAD/NAD(P)-binding domain"/>
    <property type="match status" value="1"/>
</dbReference>
<dbReference type="SMART" id="SM00833">
    <property type="entry name" value="CobW_C"/>
    <property type="match status" value="1"/>
</dbReference>
<feature type="compositionally biased region" description="Low complexity" evidence="7">
    <location>
        <begin position="629"/>
        <end position="639"/>
    </location>
</feature>
<evidence type="ECO:0000259" key="9">
    <source>
        <dbReference type="PROSITE" id="PS50011"/>
    </source>
</evidence>
<keyword evidence="3" id="KW-0378">Hydrolase</keyword>
<dbReference type="Gene3D" id="1.10.510.10">
    <property type="entry name" value="Transferase(Phosphotransferase) domain 1"/>
    <property type="match status" value="2"/>
</dbReference>
<feature type="compositionally biased region" description="Polar residues" evidence="7">
    <location>
        <begin position="504"/>
        <end position="526"/>
    </location>
</feature>
<reference evidence="10 11" key="1">
    <citation type="submission" date="2016-02" db="EMBL/GenBank/DDBJ databases">
        <title>Genome analysis of coral dinoflagellate symbionts highlights evolutionary adaptations to a symbiotic lifestyle.</title>
        <authorList>
            <person name="Aranda M."/>
            <person name="Li Y."/>
            <person name="Liew Y.J."/>
            <person name="Baumgarten S."/>
            <person name="Simakov O."/>
            <person name="Wilson M."/>
            <person name="Piel J."/>
            <person name="Ashoor H."/>
            <person name="Bougouffa S."/>
            <person name="Bajic V.B."/>
            <person name="Ryu T."/>
            <person name="Ravasi T."/>
            <person name="Bayer T."/>
            <person name="Micklem G."/>
            <person name="Kim H."/>
            <person name="Bhak J."/>
            <person name="Lajeunesse T.C."/>
            <person name="Voolstra C.R."/>
        </authorList>
    </citation>
    <scope>NUCLEOTIDE SEQUENCE [LARGE SCALE GENOMIC DNA]</scope>
    <source>
        <strain evidence="10 11">CCMP2467</strain>
    </source>
</reference>
<dbReference type="GO" id="GO:0005737">
    <property type="term" value="C:cytoplasm"/>
    <property type="evidence" value="ECO:0007669"/>
    <property type="project" value="TreeGrafter"/>
</dbReference>
<feature type="region of interest" description="Disordered" evidence="7">
    <location>
        <begin position="504"/>
        <end position="539"/>
    </location>
</feature>
<feature type="compositionally biased region" description="Low complexity" evidence="7">
    <location>
        <begin position="576"/>
        <end position="587"/>
    </location>
</feature>
<comment type="caution">
    <text evidence="10">The sequence shown here is derived from an EMBL/GenBank/DDBJ whole genome shotgun (WGS) entry which is preliminary data.</text>
</comment>
<keyword evidence="2" id="KW-0547">Nucleotide-binding</keyword>
<feature type="region of interest" description="Disordered" evidence="7">
    <location>
        <begin position="606"/>
        <end position="741"/>
    </location>
</feature>
<feature type="region of interest" description="Disordered" evidence="7">
    <location>
        <begin position="571"/>
        <end position="591"/>
    </location>
</feature>
<evidence type="ECO:0000256" key="6">
    <source>
        <dbReference type="ARBA" id="ARBA00049117"/>
    </source>
</evidence>
<dbReference type="SUPFAM" id="SSF56112">
    <property type="entry name" value="Protein kinase-like (PK-like)"/>
    <property type="match status" value="1"/>
</dbReference>
<dbReference type="EMBL" id="LSRX01000231">
    <property type="protein sequence ID" value="OLQ03640.1"/>
    <property type="molecule type" value="Genomic_DNA"/>
</dbReference>
<proteinExistence type="inferred from homology"/>
<evidence type="ECO:0000313" key="10">
    <source>
        <dbReference type="EMBL" id="OLQ03640.1"/>
    </source>
</evidence>
<keyword evidence="11" id="KW-1185">Reference proteome</keyword>
<dbReference type="SUPFAM" id="SSF90002">
    <property type="entry name" value="Hypothetical protein YjiA, C-terminal domain"/>
    <property type="match status" value="1"/>
</dbReference>
<feature type="compositionally biased region" description="Polar residues" evidence="7">
    <location>
        <begin position="950"/>
        <end position="973"/>
    </location>
</feature>
<dbReference type="Pfam" id="PF01593">
    <property type="entry name" value="Amino_oxidase"/>
    <property type="match status" value="1"/>
</dbReference>
<dbReference type="GO" id="GO:0004672">
    <property type="term" value="F:protein kinase activity"/>
    <property type="evidence" value="ECO:0007669"/>
    <property type="project" value="InterPro"/>
</dbReference>
<dbReference type="InterPro" id="IPR036188">
    <property type="entry name" value="FAD/NAD-bd_sf"/>
</dbReference>
<dbReference type="Pfam" id="PF07683">
    <property type="entry name" value="CobW_C"/>
    <property type="match status" value="1"/>
</dbReference>
<dbReference type="Pfam" id="PF07714">
    <property type="entry name" value="PK_Tyr_Ser-Thr"/>
    <property type="match status" value="1"/>
</dbReference>
<keyword evidence="8" id="KW-0732">Signal</keyword>
<keyword evidence="4" id="KW-0143">Chaperone</keyword>
<evidence type="ECO:0000256" key="4">
    <source>
        <dbReference type="ARBA" id="ARBA00023186"/>
    </source>
</evidence>
<dbReference type="Proteomes" id="UP000186817">
    <property type="component" value="Unassembled WGS sequence"/>
</dbReference>
<feature type="chain" id="PRO_5013022924" evidence="8">
    <location>
        <begin position="19"/>
        <end position="1961"/>
    </location>
</feature>
<accession>A0A1Q9E8A2</accession>
<dbReference type="InterPro" id="IPR003495">
    <property type="entry name" value="CobW/HypB/UreG_nucleotide-bd"/>
</dbReference>
<dbReference type="GO" id="GO:0016787">
    <property type="term" value="F:hydrolase activity"/>
    <property type="evidence" value="ECO:0007669"/>
    <property type="project" value="UniProtKB-KW"/>
</dbReference>
<dbReference type="InterPro" id="IPR051316">
    <property type="entry name" value="Zinc-reg_GTPase_activator"/>
</dbReference>
<evidence type="ECO:0000256" key="8">
    <source>
        <dbReference type="SAM" id="SignalP"/>
    </source>
</evidence>
<dbReference type="InterPro" id="IPR002937">
    <property type="entry name" value="Amino_oxidase"/>
</dbReference>
<dbReference type="InterPro" id="IPR027417">
    <property type="entry name" value="P-loop_NTPase"/>
</dbReference>
<dbReference type="Pfam" id="PF02492">
    <property type="entry name" value="cobW"/>
    <property type="match status" value="1"/>
</dbReference>
<dbReference type="Gene3D" id="3.30.1220.10">
    <property type="entry name" value="CobW-like, C-terminal domain"/>
    <property type="match status" value="1"/>
</dbReference>
<feature type="domain" description="Protein kinase" evidence="9">
    <location>
        <begin position="92"/>
        <end position="302"/>
    </location>
</feature>
<evidence type="ECO:0000256" key="3">
    <source>
        <dbReference type="ARBA" id="ARBA00022801"/>
    </source>
</evidence>
<dbReference type="InterPro" id="IPR000719">
    <property type="entry name" value="Prot_kinase_dom"/>
</dbReference>
<dbReference type="CDD" id="cd03112">
    <property type="entry name" value="CobW-like"/>
    <property type="match status" value="1"/>
</dbReference>
<dbReference type="PROSITE" id="PS50011">
    <property type="entry name" value="PROTEIN_KINASE_DOM"/>
    <property type="match status" value="1"/>
</dbReference>
<dbReference type="InterPro" id="IPR036627">
    <property type="entry name" value="CobW-likC_sf"/>
</dbReference>
<feature type="compositionally biased region" description="Basic and acidic residues" evidence="7">
    <location>
        <begin position="716"/>
        <end position="732"/>
    </location>
</feature>
<dbReference type="PANTHER" id="PTHR13748">
    <property type="entry name" value="COBW-RELATED"/>
    <property type="match status" value="1"/>
</dbReference>